<dbReference type="Proteomes" id="UP001597205">
    <property type="component" value="Unassembled WGS sequence"/>
</dbReference>
<reference evidence="4" key="1">
    <citation type="journal article" date="2019" name="Int. J. Syst. Evol. Microbiol.">
        <title>The Global Catalogue of Microorganisms (GCM) 10K type strain sequencing project: providing services to taxonomists for standard genome sequencing and annotation.</title>
        <authorList>
            <consortium name="The Broad Institute Genomics Platform"/>
            <consortium name="The Broad Institute Genome Sequencing Center for Infectious Disease"/>
            <person name="Wu L."/>
            <person name="Ma J."/>
        </authorList>
    </citation>
    <scope>NUCLEOTIDE SEQUENCE [LARGE SCALE GENOMIC DNA]</scope>
    <source>
        <strain evidence="4">CCUG 52468</strain>
    </source>
</reference>
<dbReference type="Gene3D" id="3.40.50.300">
    <property type="entry name" value="P-loop containing nucleotide triphosphate hydrolases"/>
    <property type="match status" value="2"/>
</dbReference>
<feature type="domain" description="Rad50/SbcC-type AAA" evidence="2">
    <location>
        <begin position="6"/>
        <end position="249"/>
    </location>
</feature>
<evidence type="ECO:0000313" key="3">
    <source>
        <dbReference type="EMBL" id="MFD1165369.1"/>
    </source>
</evidence>
<comment type="caution">
    <text evidence="3">The sequence shown here is derived from an EMBL/GenBank/DDBJ whole genome shotgun (WGS) entry which is preliminary data.</text>
</comment>
<sequence>MLPLYLSIEGLYSYQEKQSIDFTELTQAGLFGIFGSVGSGKSSILEAISFVLYGDTERLNKTDKRAYNMMNLKSNQTMIVFEFLNFEKRKFRFVAQWKRRKNFDDTTPIERTAYEWIDEKWVPMESADGALVTNLSYPNFRRTIIIPQGQFKEFLELKGKDRSEMMKEIFYLNKFDLGPKVGFLQSSNNRKLENLKGALSGFESISTEALNKKKEEVEDAKKTLAQTKEDFQDLQAKVRILQEFKDKSIELQQKEGQFNELNSKKSRVQQQEADLNRYEKTSQAFREPLNYLQSLNIEREGLIHKIENFRSVKERQLQEIDIVEKEIGAIQHDYLNLNSLRGKVEDYKLLIQIKENAKKEKELETRLIKGTPFVERTKEAEHTLMKKLEETEEKLENLKSEKVDTSQLIEMEKWYHRKDTIVQQHGQSNRLLDQLSADIELEQSQINKLGYTEDNWEQMIGNELKLIENEFNKLREQETQLQVQARLSSFATDLQPGMPCPLCGALDHPEPMVANHVQEEIQKLNLQKAELEEKRAEYQKLKEQVSKACFGLNNKRASYEQIQQEVNAQASNLEIHISEFTWVGYSSEDVGAFEAQKEKIKQSEQITNSLEAEVKQLRLDLQKNKDNIQKFEKELDSIKAEIAVVQGVSAHSKNALQQFNYKEFEEIELDEVRRSKLALDQKIIQIESGYLTLNQKLNTYKTKLAEIAGQYSSAKDQLSGFNQQIKVRQEQLAKLLREFKFADITQVQQIIQRPMPVEQMRKDIQQFYVRLEVLETQIASLKDYLKDKEFSEEDLETTAKLFEFKKEELELQLSLTGGLEKELAHLTLEIGKKEKLIEEFDQLNARAANLKVMENLFKGNGFVNYVSSIHLRQMCEMANERFHRLTRNQLSLTINDNNEFEVVDYLNNGYRRSVKTLSGGQNFQASLCLALALAENIQSLNKSDKNFFFIDEGFGTQDTESINTVFDTLQYLHNENRVVGIISHVEELKERIPRSVTVEKDSEAGSKVKTSWGS</sequence>
<dbReference type="PANTHER" id="PTHR32114">
    <property type="entry name" value="ABC TRANSPORTER ABCH.3"/>
    <property type="match status" value="1"/>
</dbReference>
<evidence type="ECO:0000259" key="2">
    <source>
        <dbReference type="Pfam" id="PF13476"/>
    </source>
</evidence>
<evidence type="ECO:0000256" key="1">
    <source>
        <dbReference type="SAM" id="Coils"/>
    </source>
</evidence>
<dbReference type="RefSeq" id="WP_380895329.1">
    <property type="nucleotide sequence ID" value="NZ_JBHTKY010000007.1"/>
</dbReference>
<dbReference type="SUPFAM" id="SSF52540">
    <property type="entry name" value="P-loop containing nucleoside triphosphate hydrolases"/>
    <property type="match status" value="1"/>
</dbReference>
<dbReference type="EMBL" id="JBHTKY010000007">
    <property type="protein sequence ID" value="MFD1165369.1"/>
    <property type="molecule type" value="Genomic_DNA"/>
</dbReference>
<keyword evidence="1" id="KW-0175">Coiled coil</keyword>
<accession>A0ABW3RJI6</accession>
<dbReference type="Pfam" id="PF13476">
    <property type="entry name" value="AAA_23"/>
    <property type="match status" value="1"/>
</dbReference>
<name>A0ABW3RJI6_9SPHI</name>
<dbReference type="PANTHER" id="PTHR32114:SF2">
    <property type="entry name" value="ABC TRANSPORTER ABCH.3"/>
    <property type="match status" value="1"/>
</dbReference>
<organism evidence="3 4">
    <name type="scientific">Sphingobacterium daejeonense</name>
    <dbReference type="NCBI Taxonomy" id="371142"/>
    <lineage>
        <taxon>Bacteria</taxon>
        <taxon>Pseudomonadati</taxon>
        <taxon>Bacteroidota</taxon>
        <taxon>Sphingobacteriia</taxon>
        <taxon>Sphingobacteriales</taxon>
        <taxon>Sphingobacteriaceae</taxon>
        <taxon>Sphingobacterium</taxon>
    </lineage>
</organism>
<dbReference type="InterPro" id="IPR027417">
    <property type="entry name" value="P-loop_NTPase"/>
</dbReference>
<feature type="coiled-coil region" evidence="1">
    <location>
        <begin position="207"/>
        <end position="281"/>
    </location>
</feature>
<protein>
    <submittedName>
        <fullName evidence="3">AAA family ATPase</fullName>
    </submittedName>
</protein>
<feature type="coiled-coil region" evidence="1">
    <location>
        <begin position="514"/>
        <end position="548"/>
    </location>
</feature>
<gene>
    <name evidence="3" type="ORF">ACFQ2C_07115</name>
</gene>
<keyword evidence="4" id="KW-1185">Reference proteome</keyword>
<evidence type="ECO:0000313" key="4">
    <source>
        <dbReference type="Proteomes" id="UP001597205"/>
    </source>
</evidence>
<feature type="coiled-coil region" evidence="1">
    <location>
        <begin position="306"/>
        <end position="408"/>
    </location>
</feature>
<dbReference type="Pfam" id="PF13558">
    <property type="entry name" value="SbcC_Walker_B"/>
    <property type="match status" value="1"/>
</dbReference>
<proteinExistence type="predicted"/>
<feature type="coiled-coil region" evidence="1">
    <location>
        <begin position="593"/>
        <end position="648"/>
    </location>
</feature>
<dbReference type="InterPro" id="IPR038729">
    <property type="entry name" value="Rad50/SbcC_AAA"/>
</dbReference>